<dbReference type="PANTHER" id="PTHR32552:SF84">
    <property type="entry name" value="TONB-DEPENDENT RECEPTOR-RELATED"/>
    <property type="match status" value="1"/>
</dbReference>
<evidence type="ECO:0000259" key="14">
    <source>
        <dbReference type="Pfam" id="PF07715"/>
    </source>
</evidence>
<evidence type="ECO:0000256" key="3">
    <source>
        <dbReference type="ARBA" id="ARBA00022452"/>
    </source>
</evidence>
<organism evidence="15 16">
    <name type="scientific">Acetobacter persici</name>
    <dbReference type="NCBI Taxonomy" id="1076596"/>
    <lineage>
        <taxon>Bacteria</taxon>
        <taxon>Pseudomonadati</taxon>
        <taxon>Pseudomonadota</taxon>
        <taxon>Alphaproteobacteria</taxon>
        <taxon>Acetobacterales</taxon>
        <taxon>Acetobacteraceae</taxon>
        <taxon>Acetobacter</taxon>
    </lineage>
</organism>
<protein>
    <submittedName>
        <fullName evidence="15">TonB-dependent receptor</fullName>
    </submittedName>
</protein>
<sequence length="772" mass="84042">MLSASIAVTLFWSEPVRPVSYALSLLFGISCVPAAYAATPDPSDPKASAAHPYKKRTAVTPDRKVVSPEYITAYGKTAPLQMAPAVGGKLGLSIQHTPGTLNVVSHDLMMQRGYAQAEAAADSAPGVSSGGSPGSPAQLMMRGFTGNQILVLHDGQYFGPTTMVNRPQNTFNLESVQVLKGPSSVLYGQGAVGGTVDMRSRTPTFDGPHANALVSYGSFNTWNAGVGGSVPITQTLALRTDFSRTSSDGFVKGADPHSDDFTTTLLWKPTEKFTARLSMDYLTDRLSTYYGTPLVDLSQTGGRVGGLLSSSKGLGLTRASLWRYYNVRDGKAGSVNATPTLHLDWRVNSHVLFHNSSYFIYSKRRWNNAESLTYISAPGQTDAAGNAIASGSISRDRFYVYQNQHQVGDTLHGQFDFSIFGMKNRFVLGGDAYYLRFIRNRGFPAADYADSVSLVSPDATLLGAFAGEYPYMKSPTTMVQAGLFLEDVLTIRDNLRLVGGFRYDWLSLDRQNYRQNGQFNAATSFKGHYNPDNFRIGPVFDLTKNISLYGVYTTGEDPPGSNLFLANRGQFTKLSHSRQGEIGVKASLWDGRLTTTLALYDIRRTRMLVSTGPDTVATAGVQKSRGVEWQGDLVLNRHWSLSGNVAYTYSRYGSFHPSASVDASGNQVPDVPAVTANLWAIWSRVGDLPLDLGAGMRYVSARKGDYSNTLSLKDYALVNVFAGWHAYKHITVYGRVDNIGNKRFIQWADTGYAGQVMLGAPRSFSISAQADF</sequence>
<feature type="chain" id="PRO_5028094896" evidence="12">
    <location>
        <begin position="38"/>
        <end position="772"/>
    </location>
</feature>
<keyword evidence="15" id="KW-0675">Receptor</keyword>
<comment type="subcellular location">
    <subcellularLocation>
        <location evidence="1 9">Cell outer membrane</location>
        <topology evidence="1 9">Multi-pass membrane protein</topology>
    </subcellularLocation>
</comment>
<dbReference type="PROSITE" id="PS01156">
    <property type="entry name" value="TONB_DEPENDENT_REC_2"/>
    <property type="match status" value="1"/>
</dbReference>
<accession>A0A6V8I9I4</accession>
<evidence type="ECO:0000256" key="7">
    <source>
        <dbReference type="ARBA" id="ARBA00023136"/>
    </source>
</evidence>
<dbReference type="InterPro" id="IPR036942">
    <property type="entry name" value="Beta-barrel_TonB_sf"/>
</dbReference>
<dbReference type="Gene3D" id="2.170.130.10">
    <property type="entry name" value="TonB-dependent receptor, plug domain"/>
    <property type="match status" value="1"/>
</dbReference>
<keyword evidence="2 9" id="KW-0813">Transport</keyword>
<keyword evidence="7 9" id="KW-0472">Membrane</keyword>
<dbReference type="EMBL" id="BLJP01000001">
    <property type="protein sequence ID" value="GFE92025.1"/>
    <property type="molecule type" value="Genomic_DNA"/>
</dbReference>
<dbReference type="SUPFAM" id="SSF56935">
    <property type="entry name" value="Porins"/>
    <property type="match status" value="1"/>
</dbReference>
<keyword evidence="5 12" id="KW-0732">Signal</keyword>
<feature type="domain" description="TonB-dependent receptor-like beta-barrel" evidence="13">
    <location>
        <begin position="300"/>
        <end position="739"/>
    </location>
</feature>
<reference evidence="15 16" key="1">
    <citation type="journal article" date="2020" name="Cell Rep.">
        <title>Local necrotic cells trigger systemic immune activation via gut microbiome dysbiosis in Drosophila.</title>
        <authorList>
            <person name="Kosakamoto H."/>
            <person name="Yamauchi T."/>
            <person name="Akuzawa-Tokita Y."/>
            <person name="Nishimura K."/>
            <person name="Soga T."/>
            <person name="Murakami T."/>
            <person name="Mori H."/>
            <person name="Yamamoto K."/>
            <person name="Miyazaki R."/>
            <person name="Koto A."/>
            <person name="Miura M."/>
            <person name="Obata F."/>
        </authorList>
    </citation>
    <scope>NUCLEOTIDE SEQUENCE [LARGE SCALE GENOMIC DNA]</scope>
    <source>
        <strain evidence="15 16">Ai</strain>
    </source>
</reference>
<dbReference type="PANTHER" id="PTHR32552">
    <property type="entry name" value="FERRICHROME IRON RECEPTOR-RELATED"/>
    <property type="match status" value="1"/>
</dbReference>
<dbReference type="PROSITE" id="PS52016">
    <property type="entry name" value="TONB_DEPENDENT_REC_3"/>
    <property type="match status" value="1"/>
</dbReference>
<dbReference type="GO" id="GO:0009279">
    <property type="term" value="C:cell outer membrane"/>
    <property type="evidence" value="ECO:0007669"/>
    <property type="project" value="UniProtKB-SubCell"/>
</dbReference>
<gene>
    <name evidence="15" type="ORF">DmAi_00840</name>
</gene>
<dbReference type="Proteomes" id="UP000548726">
    <property type="component" value="Unassembled WGS sequence"/>
</dbReference>
<dbReference type="Pfam" id="PF07715">
    <property type="entry name" value="Plug"/>
    <property type="match status" value="1"/>
</dbReference>
<evidence type="ECO:0000256" key="11">
    <source>
        <dbReference type="RuleBase" id="RU003357"/>
    </source>
</evidence>
<evidence type="ECO:0000256" key="1">
    <source>
        <dbReference type="ARBA" id="ARBA00004571"/>
    </source>
</evidence>
<name>A0A6V8I9I4_9PROT</name>
<keyword evidence="4 9" id="KW-0812">Transmembrane</keyword>
<evidence type="ECO:0000256" key="10">
    <source>
        <dbReference type="PROSITE-ProRule" id="PRU10144"/>
    </source>
</evidence>
<proteinExistence type="inferred from homology"/>
<evidence type="ECO:0000259" key="13">
    <source>
        <dbReference type="Pfam" id="PF00593"/>
    </source>
</evidence>
<dbReference type="InterPro" id="IPR039426">
    <property type="entry name" value="TonB-dep_rcpt-like"/>
</dbReference>
<keyword evidence="16" id="KW-1185">Reference proteome</keyword>
<evidence type="ECO:0000256" key="12">
    <source>
        <dbReference type="SAM" id="SignalP"/>
    </source>
</evidence>
<dbReference type="InterPro" id="IPR000531">
    <property type="entry name" value="Beta-barrel_TonB"/>
</dbReference>
<feature type="short sequence motif" description="TonB C-terminal box" evidence="10">
    <location>
        <begin position="755"/>
        <end position="772"/>
    </location>
</feature>
<dbReference type="InterPro" id="IPR010917">
    <property type="entry name" value="TonB_rcpt_CS"/>
</dbReference>
<keyword evidence="6 11" id="KW-0798">TonB box</keyword>
<evidence type="ECO:0000313" key="16">
    <source>
        <dbReference type="Proteomes" id="UP000548726"/>
    </source>
</evidence>
<dbReference type="AlphaFoldDB" id="A0A6V8I9I4"/>
<evidence type="ECO:0000256" key="6">
    <source>
        <dbReference type="ARBA" id="ARBA00023077"/>
    </source>
</evidence>
<dbReference type="Pfam" id="PF00593">
    <property type="entry name" value="TonB_dep_Rec_b-barrel"/>
    <property type="match status" value="1"/>
</dbReference>
<evidence type="ECO:0000313" key="15">
    <source>
        <dbReference type="EMBL" id="GFE92025.1"/>
    </source>
</evidence>
<evidence type="ECO:0000256" key="5">
    <source>
        <dbReference type="ARBA" id="ARBA00022729"/>
    </source>
</evidence>
<dbReference type="CDD" id="cd01347">
    <property type="entry name" value="ligand_gated_channel"/>
    <property type="match status" value="1"/>
</dbReference>
<dbReference type="InterPro" id="IPR037066">
    <property type="entry name" value="Plug_dom_sf"/>
</dbReference>
<evidence type="ECO:0000256" key="4">
    <source>
        <dbReference type="ARBA" id="ARBA00022692"/>
    </source>
</evidence>
<dbReference type="GO" id="GO:0015344">
    <property type="term" value="F:siderophore uptake transmembrane transporter activity"/>
    <property type="evidence" value="ECO:0007669"/>
    <property type="project" value="TreeGrafter"/>
</dbReference>
<evidence type="ECO:0000256" key="2">
    <source>
        <dbReference type="ARBA" id="ARBA00022448"/>
    </source>
</evidence>
<comment type="caution">
    <text evidence="15">The sequence shown here is derived from an EMBL/GenBank/DDBJ whole genome shotgun (WGS) entry which is preliminary data.</text>
</comment>
<dbReference type="Gene3D" id="2.40.170.20">
    <property type="entry name" value="TonB-dependent receptor, beta-barrel domain"/>
    <property type="match status" value="1"/>
</dbReference>
<feature type="signal peptide" evidence="12">
    <location>
        <begin position="1"/>
        <end position="37"/>
    </location>
</feature>
<evidence type="ECO:0000256" key="8">
    <source>
        <dbReference type="ARBA" id="ARBA00023237"/>
    </source>
</evidence>
<feature type="domain" description="TonB-dependent receptor plug" evidence="14">
    <location>
        <begin position="94"/>
        <end position="195"/>
    </location>
</feature>
<comment type="similarity">
    <text evidence="9 11">Belongs to the TonB-dependent receptor family.</text>
</comment>
<keyword evidence="3 9" id="KW-1134">Transmembrane beta strand</keyword>
<evidence type="ECO:0000256" key="9">
    <source>
        <dbReference type="PROSITE-ProRule" id="PRU01360"/>
    </source>
</evidence>
<keyword evidence="8 9" id="KW-0998">Cell outer membrane</keyword>
<dbReference type="InterPro" id="IPR012910">
    <property type="entry name" value="Plug_dom"/>
</dbReference>